<sequence>MIGRDGVLLQVGTISGILGLVLVAGLAIVVGRYGVSFVSRGATHETEVDNNELGFDFTNEDVQQLLRDDEELLANLDGLIANDMARLVYEDEEESHYIVIDIWWSQIAKELGYETPTSNDMGAYFITVATTSAYQNHSERVGEQPEIANNNGGTSPFVVEHRVDREEPGLPDTQTERTLVNE</sequence>
<evidence type="ECO:0000256" key="1">
    <source>
        <dbReference type="SAM" id="Phobius"/>
    </source>
</evidence>
<dbReference type="AlphaFoldDB" id="A0A8T9ZYW8"/>
<protein>
    <submittedName>
        <fullName evidence="2">Uncharacterized protein</fullName>
    </submittedName>
</protein>
<gene>
    <name evidence="2" type="ORF">MW046_08035</name>
</gene>
<organism evidence="2 3">
    <name type="scientific">Halocatena salina</name>
    <dbReference type="NCBI Taxonomy" id="2934340"/>
    <lineage>
        <taxon>Archaea</taxon>
        <taxon>Methanobacteriati</taxon>
        <taxon>Methanobacteriota</taxon>
        <taxon>Stenosarchaea group</taxon>
        <taxon>Halobacteria</taxon>
        <taxon>Halobacteriales</taxon>
        <taxon>Natronomonadaceae</taxon>
        <taxon>Halocatena</taxon>
    </lineage>
</organism>
<keyword evidence="1" id="KW-0472">Membrane</keyword>
<proteinExistence type="predicted"/>
<name>A0A8T9ZYW8_9EURY</name>
<dbReference type="EMBL" id="CP096019">
    <property type="protein sequence ID" value="UPM41920.1"/>
    <property type="molecule type" value="Genomic_DNA"/>
</dbReference>
<dbReference type="RefSeq" id="WP_247992599.1">
    <property type="nucleotide sequence ID" value="NZ_CP096019.1"/>
</dbReference>
<evidence type="ECO:0000313" key="2">
    <source>
        <dbReference type="EMBL" id="UPM41920.1"/>
    </source>
</evidence>
<dbReference type="KEGG" id="haad:MW046_08035"/>
<dbReference type="Proteomes" id="UP000831768">
    <property type="component" value="Chromosome"/>
</dbReference>
<keyword evidence="1" id="KW-1133">Transmembrane helix</keyword>
<keyword evidence="3" id="KW-1185">Reference proteome</keyword>
<feature type="transmembrane region" description="Helical" evidence="1">
    <location>
        <begin position="6"/>
        <end position="30"/>
    </location>
</feature>
<keyword evidence="1" id="KW-0812">Transmembrane</keyword>
<reference evidence="2" key="1">
    <citation type="submission" date="2022-04" db="EMBL/GenBank/DDBJ databases">
        <title>Halocatena sp. nov., isolated from a salt lake.</title>
        <authorList>
            <person name="Cui H.-L."/>
        </authorList>
    </citation>
    <scope>NUCLEOTIDE SEQUENCE</scope>
    <source>
        <strain evidence="2">AD-1</strain>
    </source>
</reference>
<evidence type="ECO:0000313" key="3">
    <source>
        <dbReference type="Proteomes" id="UP000831768"/>
    </source>
</evidence>
<accession>A0A8T9ZYW8</accession>
<dbReference type="GeneID" id="71927988"/>